<evidence type="ECO:0000313" key="3">
    <source>
        <dbReference type="EMBL" id="EHN61775.1"/>
    </source>
</evidence>
<evidence type="ECO:0000256" key="2">
    <source>
        <dbReference type="ARBA" id="ARBA00025626"/>
    </source>
</evidence>
<proteinExistence type="predicted"/>
<evidence type="ECO:0000313" key="4">
    <source>
        <dbReference type="Proteomes" id="UP000003597"/>
    </source>
</evidence>
<comment type="function">
    <text evidence="2">CRISPR (clustered regularly interspaced short palindromic repeat) is an adaptive immune system that provides protection against mobile genetic elements (viruses, transposable elements and conjugative plasmids). CRISPR clusters contain spacers, sequences complementary to antecedent mobile elements, and target invading nucleic acids. CRISPR clusters are transcribed and processed into CRISPR RNA (crRNA).</text>
</comment>
<dbReference type="Pfam" id="PF01905">
    <property type="entry name" value="DevR"/>
    <property type="match status" value="1"/>
</dbReference>
<protein>
    <submittedName>
        <fullName evidence="3">CRISPR-associated regulatory protein, DevR family</fullName>
    </submittedName>
</protein>
<dbReference type="NCBIfam" id="TIGR01875">
    <property type="entry name" value="cas_MJ0381"/>
    <property type="match status" value="1"/>
</dbReference>
<dbReference type="NCBIfam" id="TIGR02585">
    <property type="entry name" value="cas_Cst2_DevR"/>
    <property type="match status" value="1"/>
</dbReference>
<keyword evidence="1" id="KW-0051">Antiviral defense</keyword>
<accession>A0AB72ZA69</accession>
<reference evidence="3 4" key="1">
    <citation type="submission" date="2011-08" db="EMBL/GenBank/DDBJ databases">
        <authorList>
            <person name="Weinstock G."/>
            <person name="Sodergren E."/>
            <person name="Clifton S."/>
            <person name="Fulton L."/>
            <person name="Fulton B."/>
            <person name="Courtney L."/>
            <person name="Fronick C."/>
            <person name="Harrison M."/>
            <person name="Strong C."/>
            <person name="Farmer C."/>
            <person name="Delahaunty K."/>
            <person name="Markovic C."/>
            <person name="Hall O."/>
            <person name="Minx P."/>
            <person name="Tomlinson C."/>
            <person name="Mitreva M."/>
            <person name="Hou S."/>
            <person name="Chen J."/>
            <person name="Wollam A."/>
            <person name="Pepin K.H."/>
            <person name="Johnson M."/>
            <person name="Bhonagiri V."/>
            <person name="Zhang X."/>
            <person name="Suruliraj S."/>
            <person name="Warren W."/>
            <person name="Chinwalla A."/>
            <person name="Mardis E.R."/>
            <person name="Wilson R.K."/>
        </authorList>
    </citation>
    <scope>NUCLEOTIDE SEQUENCE [LARGE SCALE GENOMIC DNA]</scope>
    <source>
        <strain evidence="3 4">ATCC 33091</strain>
    </source>
</reference>
<dbReference type="Proteomes" id="UP000003597">
    <property type="component" value="Unassembled WGS sequence"/>
</dbReference>
<name>A0AB72ZA69_LISIO</name>
<dbReference type="InterPro" id="IPR013414">
    <property type="entry name" value="Cas7/Cst2/DevR_sub_I-B/Tneap"/>
</dbReference>
<keyword evidence="4" id="KW-1185">Reference proteome</keyword>
<gene>
    <name evidence="3" type="ORF">HMPREF0557_01189</name>
</gene>
<sequence length="316" mass="36109">MEEQQMKNKGLAVTIIFQAESANYGESLGNVSALKKISRNNGDQYTYISRQAIRYNIIEQFSEEATPVTGVGGGDKKVIQFLYDTSIVDYPELDFFGYLKTVDKKDPEVKKNGKHPLKRSAKVRLSNAISLETFKGDLDFLTNKGQADKIHANMNIAQAEIHKSYYSYTITIDMEQIGIDCTLKIKDKEIEETPIEIDNKEKARRMRKLMDTIAFLYRDIRGRREDLRPLFIIGGVYDIKNPVFQNVVDISDNKINIEKILSIKMDYPEIWEDTKVGIVNGQFMNTDEVKSVLMAESVGSFFNDLKGKIDAYYESN</sequence>
<dbReference type="EMBL" id="AGCN01000026">
    <property type="protein sequence ID" value="EHN61775.1"/>
    <property type="molecule type" value="Genomic_DNA"/>
</dbReference>
<organism evidence="3 4">
    <name type="scientific">Listeria innocua ATCC 33091</name>
    <dbReference type="NCBI Taxonomy" id="1002366"/>
    <lineage>
        <taxon>Bacteria</taxon>
        <taxon>Bacillati</taxon>
        <taxon>Bacillota</taxon>
        <taxon>Bacilli</taxon>
        <taxon>Bacillales</taxon>
        <taxon>Listeriaceae</taxon>
        <taxon>Listeria</taxon>
    </lineage>
</organism>
<dbReference type="InterPro" id="IPR010154">
    <property type="entry name" value="CRISPR-assoc_Cas7/Cst2/DevR"/>
</dbReference>
<comment type="caution">
    <text evidence="3">The sequence shown here is derived from an EMBL/GenBank/DDBJ whole genome shotgun (WGS) entry which is preliminary data.</text>
</comment>
<dbReference type="AlphaFoldDB" id="A0AB72ZA69"/>
<evidence type="ECO:0000256" key="1">
    <source>
        <dbReference type="ARBA" id="ARBA00023118"/>
    </source>
</evidence>
<dbReference type="GO" id="GO:0051607">
    <property type="term" value="P:defense response to virus"/>
    <property type="evidence" value="ECO:0007669"/>
    <property type="project" value="UniProtKB-KW"/>
</dbReference>